<protein>
    <submittedName>
        <fullName evidence="1">Uncharacterized protein</fullName>
    </submittedName>
</protein>
<dbReference type="EMBL" id="KN823067">
    <property type="protein sequence ID" value="KIO24150.1"/>
    <property type="molecule type" value="Genomic_DNA"/>
</dbReference>
<dbReference type="OrthoDB" id="2142040at2759"/>
<keyword evidence="2" id="KW-1185">Reference proteome</keyword>
<accession>A0A0C3Q4Z7</accession>
<gene>
    <name evidence="1" type="ORF">M407DRAFT_103505</name>
</gene>
<sequence length="100" mass="11159">MNSTRAWVPWRGGEIQWSGLFEILVGDQSAVRWVSPKDSGRFHAVEGGFETGRPTAMLIAQFNHENAVVPGKVFSGDNQGQFGWWGGETYASDFRVLAWK</sequence>
<name>A0A0C3Q4Z7_9AGAM</name>
<evidence type="ECO:0000313" key="1">
    <source>
        <dbReference type="EMBL" id="KIO24150.1"/>
    </source>
</evidence>
<dbReference type="Proteomes" id="UP000054248">
    <property type="component" value="Unassembled WGS sequence"/>
</dbReference>
<dbReference type="HOGENOM" id="CLU_2308137_0_0_1"/>
<reference evidence="1 2" key="1">
    <citation type="submission" date="2014-04" db="EMBL/GenBank/DDBJ databases">
        <authorList>
            <consortium name="DOE Joint Genome Institute"/>
            <person name="Kuo A."/>
            <person name="Girlanda M."/>
            <person name="Perotto S."/>
            <person name="Kohler A."/>
            <person name="Nagy L.G."/>
            <person name="Floudas D."/>
            <person name="Copeland A."/>
            <person name="Barry K.W."/>
            <person name="Cichocki N."/>
            <person name="Veneault-Fourrey C."/>
            <person name="LaButti K."/>
            <person name="Lindquist E.A."/>
            <person name="Lipzen A."/>
            <person name="Lundell T."/>
            <person name="Morin E."/>
            <person name="Murat C."/>
            <person name="Sun H."/>
            <person name="Tunlid A."/>
            <person name="Henrissat B."/>
            <person name="Grigoriev I.V."/>
            <person name="Hibbett D.S."/>
            <person name="Martin F."/>
            <person name="Nordberg H.P."/>
            <person name="Cantor M.N."/>
            <person name="Hua S.X."/>
        </authorList>
    </citation>
    <scope>NUCLEOTIDE SEQUENCE [LARGE SCALE GENOMIC DNA]</scope>
    <source>
        <strain evidence="1 2">MUT 4182</strain>
    </source>
</reference>
<dbReference type="InterPro" id="IPR006616">
    <property type="entry name" value="DM9_repeat"/>
</dbReference>
<reference evidence="2" key="2">
    <citation type="submission" date="2015-01" db="EMBL/GenBank/DDBJ databases">
        <title>Evolutionary Origins and Diversification of the Mycorrhizal Mutualists.</title>
        <authorList>
            <consortium name="DOE Joint Genome Institute"/>
            <consortium name="Mycorrhizal Genomics Consortium"/>
            <person name="Kohler A."/>
            <person name="Kuo A."/>
            <person name="Nagy L.G."/>
            <person name="Floudas D."/>
            <person name="Copeland A."/>
            <person name="Barry K.W."/>
            <person name="Cichocki N."/>
            <person name="Veneault-Fourrey C."/>
            <person name="LaButti K."/>
            <person name="Lindquist E.A."/>
            <person name="Lipzen A."/>
            <person name="Lundell T."/>
            <person name="Morin E."/>
            <person name="Murat C."/>
            <person name="Riley R."/>
            <person name="Ohm R."/>
            <person name="Sun H."/>
            <person name="Tunlid A."/>
            <person name="Henrissat B."/>
            <person name="Grigoriev I.V."/>
            <person name="Hibbett D.S."/>
            <person name="Martin F."/>
        </authorList>
    </citation>
    <scope>NUCLEOTIDE SEQUENCE [LARGE SCALE GENOMIC DNA]</scope>
    <source>
        <strain evidence="2">MUT 4182</strain>
    </source>
</reference>
<proteinExistence type="predicted"/>
<evidence type="ECO:0000313" key="2">
    <source>
        <dbReference type="Proteomes" id="UP000054248"/>
    </source>
</evidence>
<dbReference type="AlphaFoldDB" id="A0A0C3Q4Z7"/>
<dbReference type="Pfam" id="PF11901">
    <property type="entry name" value="DM9"/>
    <property type="match status" value="1"/>
</dbReference>
<organism evidence="1 2">
    <name type="scientific">Tulasnella calospora MUT 4182</name>
    <dbReference type="NCBI Taxonomy" id="1051891"/>
    <lineage>
        <taxon>Eukaryota</taxon>
        <taxon>Fungi</taxon>
        <taxon>Dikarya</taxon>
        <taxon>Basidiomycota</taxon>
        <taxon>Agaricomycotina</taxon>
        <taxon>Agaricomycetes</taxon>
        <taxon>Cantharellales</taxon>
        <taxon>Tulasnellaceae</taxon>
        <taxon>Tulasnella</taxon>
    </lineage>
</organism>